<proteinExistence type="predicted"/>
<name>A0A381TPC8_9ZZZZ</name>
<organism evidence="1">
    <name type="scientific">marine metagenome</name>
    <dbReference type="NCBI Taxonomy" id="408172"/>
    <lineage>
        <taxon>unclassified sequences</taxon>
        <taxon>metagenomes</taxon>
        <taxon>ecological metagenomes</taxon>
    </lineage>
</organism>
<protein>
    <submittedName>
        <fullName evidence="1">Uncharacterized protein</fullName>
    </submittedName>
</protein>
<reference evidence="1" key="1">
    <citation type="submission" date="2018-05" db="EMBL/GenBank/DDBJ databases">
        <authorList>
            <person name="Lanie J.A."/>
            <person name="Ng W.-L."/>
            <person name="Kazmierczak K.M."/>
            <person name="Andrzejewski T.M."/>
            <person name="Davidsen T.M."/>
            <person name="Wayne K.J."/>
            <person name="Tettelin H."/>
            <person name="Glass J.I."/>
            <person name="Rusch D."/>
            <person name="Podicherti R."/>
            <person name="Tsui H.-C.T."/>
            <person name="Winkler M.E."/>
        </authorList>
    </citation>
    <scope>NUCLEOTIDE SEQUENCE</scope>
</reference>
<sequence length="146" mass="16976">MTRVAVKKWVRNRAAAFTVYGVPSGATPDQVAFFLYNDTDYHWVILIFNEILDSYYGWPLGTQDLERFVTSKYTDPTAIHHYEIPQTSGNTRKKIKVMSTVVGAVGITNYEYEAALNQQKMQIRVLKPEFLNQFVREYNDLVREKE</sequence>
<dbReference type="Pfam" id="PF11246">
    <property type="entry name" value="Phage_gp53"/>
    <property type="match status" value="1"/>
</dbReference>
<dbReference type="InterPro" id="IPR022607">
    <property type="entry name" value="Phage_T4_Gp53_baseplate_wedge"/>
</dbReference>
<accession>A0A381TPC8</accession>
<dbReference type="EMBL" id="UINC01004860">
    <property type="protein sequence ID" value="SVA17368.1"/>
    <property type="molecule type" value="Genomic_DNA"/>
</dbReference>
<dbReference type="AlphaFoldDB" id="A0A381TPC8"/>
<gene>
    <name evidence="1" type="ORF">METZ01_LOCUS70222</name>
</gene>
<evidence type="ECO:0000313" key="1">
    <source>
        <dbReference type="EMBL" id="SVA17368.1"/>
    </source>
</evidence>